<dbReference type="AlphaFoldDB" id="A0A4U0QBN3"/>
<evidence type="ECO:0000313" key="3">
    <source>
        <dbReference type="Proteomes" id="UP000310016"/>
    </source>
</evidence>
<keyword evidence="1" id="KW-0472">Membrane</keyword>
<protein>
    <recommendedName>
        <fullName evidence="4">Pilus assembly protein PilO</fullName>
    </recommendedName>
</protein>
<organism evidence="2 3">
    <name type="scientific">Chitiniphilus eburneus</name>
    <dbReference type="NCBI Taxonomy" id="2571148"/>
    <lineage>
        <taxon>Bacteria</taxon>
        <taxon>Pseudomonadati</taxon>
        <taxon>Pseudomonadota</taxon>
        <taxon>Betaproteobacteria</taxon>
        <taxon>Neisseriales</taxon>
        <taxon>Chitinibacteraceae</taxon>
        <taxon>Chitiniphilus</taxon>
    </lineage>
</organism>
<dbReference type="OrthoDB" id="9096701at2"/>
<sequence length="174" mass="19476">MNANQLKWHARQWSRYAGLLGVVGVALLLGALLIYRQEVIPFERDLVDREQTLDKNLRALRQPAAVSASAVEDETLNPPDSFTAFLRQSAQLAGKNRLSVLQSEYRVVSEAEGHLVRYGVQFPANGRYADLRGFIDDLEKLPGVRVEAVSLSRLQVGDELLSIQLQLSYLTEVQ</sequence>
<dbReference type="InterPro" id="IPR014717">
    <property type="entry name" value="Transl_elong_EF1B/ribsomal_bS6"/>
</dbReference>
<evidence type="ECO:0000313" key="2">
    <source>
        <dbReference type="EMBL" id="TJZ78779.1"/>
    </source>
</evidence>
<keyword evidence="1" id="KW-0812">Transmembrane</keyword>
<feature type="transmembrane region" description="Helical" evidence="1">
    <location>
        <begin position="16"/>
        <end position="35"/>
    </location>
</feature>
<evidence type="ECO:0008006" key="4">
    <source>
        <dbReference type="Google" id="ProtNLM"/>
    </source>
</evidence>
<dbReference type="RefSeq" id="WP_136771294.1">
    <property type="nucleotide sequence ID" value="NZ_CP156074.1"/>
</dbReference>
<dbReference type="Proteomes" id="UP000310016">
    <property type="component" value="Unassembled WGS sequence"/>
</dbReference>
<keyword evidence="3" id="KW-1185">Reference proteome</keyword>
<dbReference type="Gene3D" id="3.30.70.60">
    <property type="match status" value="1"/>
</dbReference>
<dbReference type="EMBL" id="SUMF01000001">
    <property type="protein sequence ID" value="TJZ78779.1"/>
    <property type="molecule type" value="Genomic_DNA"/>
</dbReference>
<name>A0A4U0QBN3_9NEIS</name>
<keyword evidence="1" id="KW-1133">Transmembrane helix</keyword>
<reference evidence="2 3" key="1">
    <citation type="submission" date="2019-04" db="EMBL/GenBank/DDBJ databases">
        <title>Chitiniphilus eburnea sp. nov., a novel chitinolytic bacterium isolated from aquaculture sludge.</title>
        <authorList>
            <person name="Sheng M."/>
        </authorList>
    </citation>
    <scope>NUCLEOTIDE SEQUENCE [LARGE SCALE GENOMIC DNA]</scope>
    <source>
        <strain evidence="2 3">HX-2-15</strain>
    </source>
</reference>
<comment type="caution">
    <text evidence="2">The sequence shown here is derived from an EMBL/GenBank/DDBJ whole genome shotgun (WGS) entry which is preliminary data.</text>
</comment>
<evidence type="ECO:0000256" key="1">
    <source>
        <dbReference type="SAM" id="Phobius"/>
    </source>
</evidence>
<gene>
    <name evidence="2" type="ORF">FAZ21_00350</name>
</gene>
<accession>A0A4U0QBN3</accession>
<proteinExistence type="predicted"/>